<evidence type="ECO:0000313" key="2">
    <source>
        <dbReference type="EMBL" id="SHF83915.1"/>
    </source>
</evidence>
<dbReference type="EMBL" id="FQVN01000005">
    <property type="protein sequence ID" value="SHF83915.1"/>
    <property type="molecule type" value="Genomic_DNA"/>
</dbReference>
<accession>A0A1M5EXG0</accession>
<protein>
    <submittedName>
        <fullName evidence="2">Uncharacterized protein</fullName>
    </submittedName>
</protein>
<keyword evidence="1" id="KW-0472">Membrane</keyword>
<keyword evidence="1" id="KW-1133">Transmembrane helix</keyword>
<dbReference type="STRING" id="2017.SAMN05444320_105182"/>
<organism evidence="2 3">
    <name type="scientific">Streptoalloteichus hindustanus</name>
    <dbReference type="NCBI Taxonomy" id="2017"/>
    <lineage>
        <taxon>Bacteria</taxon>
        <taxon>Bacillati</taxon>
        <taxon>Actinomycetota</taxon>
        <taxon>Actinomycetes</taxon>
        <taxon>Pseudonocardiales</taxon>
        <taxon>Pseudonocardiaceae</taxon>
        <taxon>Streptoalloteichus</taxon>
    </lineage>
</organism>
<dbReference type="AlphaFoldDB" id="A0A1M5EXG0"/>
<proteinExistence type="predicted"/>
<dbReference type="RefSeq" id="WP_268844432.1">
    <property type="nucleotide sequence ID" value="NZ_FQVN01000005.1"/>
</dbReference>
<reference evidence="2 3" key="1">
    <citation type="submission" date="2016-11" db="EMBL/GenBank/DDBJ databases">
        <authorList>
            <person name="Jaros S."/>
            <person name="Januszkiewicz K."/>
            <person name="Wedrychowicz H."/>
        </authorList>
    </citation>
    <scope>NUCLEOTIDE SEQUENCE [LARGE SCALE GENOMIC DNA]</scope>
    <source>
        <strain evidence="2 3">DSM 44523</strain>
    </source>
</reference>
<sequence length="43" mass="5084">MARESERSDEPAVWKPREERRQWPWILLVIVVIGVVVNVLLTI</sequence>
<feature type="transmembrane region" description="Helical" evidence="1">
    <location>
        <begin position="23"/>
        <end position="41"/>
    </location>
</feature>
<name>A0A1M5EXG0_STRHI</name>
<keyword evidence="3" id="KW-1185">Reference proteome</keyword>
<dbReference type="Proteomes" id="UP000184501">
    <property type="component" value="Unassembled WGS sequence"/>
</dbReference>
<gene>
    <name evidence="2" type="ORF">SAMN05444320_105182</name>
</gene>
<keyword evidence="1" id="KW-0812">Transmembrane</keyword>
<evidence type="ECO:0000256" key="1">
    <source>
        <dbReference type="SAM" id="Phobius"/>
    </source>
</evidence>
<evidence type="ECO:0000313" key="3">
    <source>
        <dbReference type="Proteomes" id="UP000184501"/>
    </source>
</evidence>